<proteinExistence type="inferred from homology"/>
<comment type="caution">
    <text evidence="6">The sequence shown here is derived from an EMBL/GenBank/DDBJ whole genome shotgun (WGS) entry which is preliminary data.</text>
</comment>
<dbReference type="Pfam" id="PF03704">
    <property type="entry name" value="BTAD"/>
    <property type="match status" value="1"/>
</dbReference>
<feature type="DNA-binding region" description="OmpR/PhoB-type" evidence="3">
    <location>
        <begin position="1"/>
        <end position="96"/>
    </location>
</feature>
<dbReference type="InterPro" id="IPR016032">
    <property type="entry name" value="Sig_transdc_resp-reg_C-effctor"/>
</dbReference>
<evidence type="ECO:0000256" key="3">
    <source>
        <dbReference type="PROSITE-ProRule" id="PRU01091"/>
    </source>
</evidence>
<dbReference type="PROSITE" id="PS51755">
    <property type="entry name" value="OMPR_PHOB"/>
    <property type="match status" value="1"/>
</dbReference>
<dbReference type="Proteomes" id="UP001597063">
    <property type="component" value="Unassembled WGS sequence"/>
</dbReference>
<feature type="region of interest" description="Disordered" evidence="4">
    <location>
        <begin position="249"/>
        <end position="276"/>
    </location>
</feature>
<dbReference type="Gene3D" id="1.10.10.10">
    <property type="entry name" value="Winged helix-like DNA-binding domain superfamily/Winged helix DNA-binding domain"/>
    <property type="match status" value="1"/>
</dbReference>
<dbReference type="SUPFAM" id="SSF46894">
    <property type="entry name" value="C-terminal effector domain of the bipartite response regulators"/>
    <property type="match status" value="1"/>
</dbReference>
<dbReference type="InterPro" id="IPR001867">
    <property type="entry name" value="OmpR/PhoB-type_DNA-bd"/>
</dbReference>
<dbReference type="PRINTS" id="PR00364">
    <property type="entry name" value="DISEASERSIST"/>
</dbReference>
<accession>A0ABW2XZK2</accession>
<protein>
    <submittedName>
        <fullName evidence="6">BTAD domain-containing putative transcriptional regulator</fullName>
    </submittedName>
</protein>
<dbReference type="InterPro" id="IPR005158">
    <property type="entry name" value="BTAD"/>
</dbReference>
<evidence type="ECO:0000313" key="6">
    <source>
        <dbReference type="EMBL" id="MFD0691757.1"/>
    </source>
</evidence>
<dbReference type="EMBL" id="JBHTGP010000033">
    <property type="protein sequence ID" value="MFD0691757.1"/>
    <property type="molecule type" value="Genomic_DNA"/>
</dbReference>
<dbReference type="InterPro" id="IPR027417">
    <property type="entry name" value="P-loop_NTPase"/>
</dbReference>
<comment type="similarity">
    <text evidence="1">Belongs to the AfsR/DnrI/RedD regulatory family.</text>
</comment>
<evidence type="ECO:0000259" key="5">
    <source>
        <dbReference type="PROSITE" id="PS51755"/>
    </source>
</evidence>
<dbReference type="Gene3D" id="3.40.50.300">
    <property type="entry name" value="P-loop containing nucleotide triphosphate hydrolases"/>
    <property type="match status" value="1"/>
</dbReference>
<organism evidence="6 7">
    <name type="scientific">Actinomadura fibrosa</name>
    <dbReference type="NCBI Taxonomy" id="111802"/>
    <lineage>
        <taxon>Bacteria</taxon>
        <taxon>Bacillati</taxon>
        <taxon>Actinomycetota</taxon>
        <taxon>Actinomycetes</taxon>
        <taxon>Streptosporangiales</taxon>
        <taxon>Thermomonosporaceae</taxon>
        <taxon>Actinomadura</taxon>
    </lineage>
</organism>
<feature type="compositionally biased region" description="Low complexity" evidence="4">
    <location>
        <begin position="252"/>
        <end position="269"/>
    </location>
</feature>
<dbReference type="PANTHER" id="PTHR47691:SF3">
    <property type="entry name" value="HTH-TYPE TRANSCRIPTIONAL REGULATOR RV0890C-RELATED"/>
    <property type="match status" value="1"/>
</dbReference>
<dbReference type="Pfam" id="PF00486">
    <property type="entry name" value="Trans_reg_C"/>
    <property type="match status" value="1"/>
</dbReference>
<dbReference type="Pfam" id="PF25872">
    <property type="entry name" value="HTH_77"/>
    <property type="match status" value="1"/>
</dbReference>
<evidence type="ECO:0000256" key="2">
    <source>
        <dbReference type="ARBA" id="ARBA00023125"/>
    </source>
</evidence>
<dbReference type="SMART" id="SM00862">
    <property type="entry name" value="Trans_reg_C"/>
    <property type="match status" value="1"/>
</dbReference>
<keyword evidence="2 3" id="KW-0238">DNA-binding</keyword>
<sequence length="1090" mass="115843">MRFGVLGPLAVWTDDGGLVPVPGLKVRGLLADLLAHEGRPVPADRLVDDLWGAAPPGNPAGALSAKVSQLRRVLEDAEPGARALVASRPAGYLLAADDTWVDARRFQALLAEARRAAAEDARAARLGEALALWRGPAFADLADEPFTRAAAARLEELRLTALEEHAEARLALGEHGALAGELGAAVAAHPLRERLRAAYMRALYRAGRQNEALETYERHRAHVAGELGLDPGAELAALQRAILTQDPCLEGPAAPSAAAPPTRTSRPRSNLPVPPTELIGRDGAVAAVRARIGTDRLVTLTGPGGVGKTRLAVETAAGLADAFADGVWMAELAAFERSTVPDLAEAVTAVLDIRDEPGAAMAPLDRLAAVLGARRLLLVLDNCEHVVEQAAELAGRLLRRVPGVRILATSREPLGLPGEVVWAVPPLDVPDLPDGADPDPGVLAEASAVRLFAARAEAASRGFRLDASTAGAVAVLCRRLDGIPLALELAATRVRGLGVAGLVARLDDRFRLLATGHRGAPERQRTLTAMIDWSWDLLAGPERAVLRRLAVHADGCAAESAEAVCAGGDVPAEEVLDLLVRLVDRSLVVMDERPGEEPRYRLLESVAAYGADRLREAGEDAATRDRHLRHHLRLAERAERRLYGPDQARWLRVLDTEAANLRAALDTAVASKDAGAALRLVDALAWYWFLRGRLTEALRSLDAALALDGGPPRTRVRALTWRAGLALLKGADARYGGREAALRLAAEAGDPGLLAWARWFLLFAGFDADDVGAGKEALGEALAAFRASGDRWGEAAALVLRAKQSHAHGDPAALERDAERAAALFADLGDRWGQLQALEWLGGSAELTGDYERADRLQREGQRMAEELRLWPDAAIRTAWRGWIAHMRGDHARARHLFGRAARGAREQGFWPAVTFADLGLGLVARKEGRLDDAEEHLRRLLRAASPDEFPPLHLPLVQVGLGHVAAERGDAATALAFQRDALAAAIRLEAPRDLVLALEGLAGALCLAGLPEDAAGPLGKAAAVRAETGLRPGPAEQDDIDRAAERVRDALGPARFAEARAAGAALDPADVLARAERAAGASPWRAEPC</sequence>
<dbReference type="InterPro" id="IPR036388">
    <property type="entry name" value="WH-like_DNA-bd_sf"/>
</dbReference>
<evidence type="ECO:0000313" key="7">
    <source>
        <dbReference type="Proteomes" id="UP001597063"/>
    </source>
</evidence>
<reference evidence="7" key="1">
    <citation type="journal article" date="2019" name="Int. J. Syst. Evol. Microbiol.">
        <title>The Global Catalogue of Microorganisms (GCM) 10K type strain sequencing project: providing services to taxonomists for standard genome sequencing and annotation.</title>
        <authorList>
            <consortium name="The Broad Institute Genomics Platform"/>
            <consortium name="The Broad Institute Genome Sequencing Center for Infectious Disease"/>
            <person name="Wu L."/>
            <person name="Ma J."/>
        </authorList>
    </citation>
    <scope>NUCLEOTIDE SEQUENCE [LARGE SCALE GENOMIC DNA]</scope>
    <source>
        <strain evidence="7">JCM 9371</strain>
    </source>
</reference>
<keyword evidence="7" id="KW-1185">Reference proteome</keyword>
<dbReference type="SUPFAM" id="SSF52540">
    <property type="entry name" value="P-loop containing nucleoside triphosphate hydrolases"/>
    <property type="match status" value="1"/>
</dbReference>
<gene>
    <name evidence="6" type="ORF">ACFQZM_45210</name>
</gene>
<dbReference type="InterPro" id="IPR058852">
    <property type="entry name" value="HTH_77"/>
</dbReference>
<evidence type="ECO:0000256" key="4">
    <source>
        <dbReference type="SAM" id="MobiDB-lite"/>
    </source>
</evidence>
<dbReference type="PANTHER" id="PTHR47691">
    <property type="entry name" value="REGULATOR-RELATED"/>
    <property type="match status" value="1"/>
</dbReference>
<evidence type="ECO:0000256" key="1">
    <source>
        <dbReference type="ARBA" id="ARBA00005820"/>
    </source>
</evidence>
<dbReference type="InterPro" id="IPR011990">
    <property type="entry name" value="TPR-like_helical_dom_sf"/>
</dbReference>
<dbReference type="SMART" id="SM01043">
    <property type="entry name" value="BTAD"/>
    <property type="match status" value="1"/>
</dbReference>
<dbReference type="Gene3D" id="1.25.40.10">
    <property type="entry name" value="Tetratricopeptide repeat domain"/>
    <property type="match status" value="3"/>
</dbReference>
<feature type="domain" description="OmpR/PhoB-type" evidence="5">
    <location>
        <begin position="1"/>
        <end position="96"/>
    </location>
</feature>
<name>A0ABW2XZK2_9ACTN</name>
<dbReference type="SUPFAM" id="SSF48452">
    <property type="entry name" value="TPR-like"/>
    <property type="match status" value="3"/>
</dbReference>
<dbReference type="CDD" id="cd15831">
    <property type="entry name" value="BTAD"/>
    <property type="match status" value="1"/>
</dbReference>
<dbReference type="RefSeq" id="WP_378326030.1">
    <property type="nucleotide sequence ID" value="NZ_JBHTGP010000033.1"/>
</dbReference>